<dbReference type="PROSITE" id="PS50878">
    <property type="entry name" value="RT_POL"/>
    <property type="match status" value="1"/>
</dbReference>
<feature type="non-terminal residue" evidence="9">
    <location>
        <position position="1"/>
    </location>
</feature>
<evidence type="ECO:0000256" key="2">
    <source>
        <dbReference type="ARBA" id="ARBA00022679"/>
    </source>
</evidence>
<dbReference type="PANTHER" id="PTHR37984">
    <property type="entry name" value="PROTEIN CBG26694"/>
    <property type="match status" value="1"/>
</dbReference>
<dbReference type="Gene3D" id="3.10.10.10">
    <property type="entry name" value="HIV Type 1 Reverse Transcriptase, subunit A, domain 1"/>
    <property type="match status" value="1"/>
</dbReference>
<keyword evidence="6" id="KW-0378">Hydrolase</keyword>
<protein>
    <submittedName>
        <fullName evidence="9">PREDICTED: retrotransposon</fullName>
    </submittedName>
</protein>
<proteinExistence type="predicted"/>
<dbReference type="InParanoid" id="A0A5E4ENW4"/>
<dbReference type="FunFam" id="3.10.10.10:FF:000007">
    <property type="entry name" value="Retrovirus-related Pol polyprotein from transposon 17.6-like Protein"/>
    <property type="match status" value="1"/>
</dbReference>
<dbReference type="Proteomes" id="UP000327085">
    <property type="component" value="Chromosome 3"/>
</dbReference>
<dbReference type="GO" id="GO:0008233">
    <property type="term" value="F:peptidase activity"/>
    <property type="evidence" value="ECO:0007669"/>
    <property type="project" value="UniProtKB-KW"/>
</dbReference>
<evidence type="ECO:0000256" key="4">
    <source>
        <dbReference type="ARBA" id="ARBA00022722"/>
    </source>
</evidence>
<evidence type="ECO:0000256" key="5">
    <source>
        <dbReference type="ARBA" id="ARBA00022759"/>
    </source>
</evidence>
<keyword evidence="7" id="KW-0695">RNA-directed DNA polymerase</keyword>
<reference evidence="10" key="1">
    <citation type="journal article" date="2020" name="Plant J.">
        <title>Transposons played a major role in the diversification between the closely related almond and peach genomes: results from the almond genome sequence.</title>
        <authorList>
            <person name="Alioto T."/>
            <person name="Alexiou K.G."/>
            <person name="Bardil A."/>
            <person name="Barteri F."/>
            <person name="Castanera R."/>
            <person name="Cruz F."/>
            <person name="Dhingra A."/>
            <person name="Duval H."/>
            <person name="Fernandez I Marti A."/>
            <person name="Frias L."/>
            <person name="Galan B."/>
            <person name="Garcia J.L."/>
            <person name="Howad W."/>
            <person name="Gomez-Garrido J."/>
            <person name="Gut M."/>
            <person name="Julca I."/>
            <person name="Morata J."/>
            <person name="Puigdomenech P."/>
            <person name="Ribeca P."/>
            <person name="Rubio Cabetas M.J."/>
            <person name="Vlasova A."/>
            <person name="Wirthensohn M."/>
            <person name="Garcia-Mas J."/>
            <person name="Gabaldon T."/>
            <person name="Casacuberta J.M."/>
            <person name="Arus P."/>
        </authorList>
    </citation>
    <scope>NUCLEOTIDE SEQUENCE [LARGE SCALE GENOMIC DNA]</scope>
    <source>
        <strain evidence="10">cv. Texas</strain>
    </source>
</reference>
<dbReference type="AlphaFoldDB" id="A0A5E4ENW4"/>
<dbReference type="GO" id="GO:0003964">
    <property type="term" value="F:RNA-directed DNA polymerase activity"/>
    <property type="evidence" value="ECO:0007669"/>
    <property type="project" value="UniProtKB-KW"/>
</dbReference>
<dbReference type="InterPro" id="IPR043502">
    <property type="entry name" value="DNA/RNA_pol_sf"/>
</dbReference>
<dbReference type="EMBL" id="CABIKO010000025">
    <property type="protein sequence ID" value="VVA17415.1"/>
    <property type="molecule type" value="Genomic_DNA"/>
</dbReference>
<dbReference type="PANTHER" id="PTHR37984:SF5">
    <property type="entry name" value="PROTEIN NYNRIN-LIKE"/>
    <property type="match status" value="1"/>
</dbReference>
<gene>
    <name evidence="9" type="ORF">ALMOND_2B003542</name>
</gene>
<evidence type="ECO:0000313" key="9">
    <source>
        <dbReference type="EMBL" id="VVA17415.1"/>
    </source>
</evidence>
<sequence length="408" mass="47159">LNKVTVRNKYPLPRIDDLFDQLRGAKVFSKIDLRSRYHQLRIKEEDVPKTAFRTRYGHYEFLVMPFGLTNAPATFMDLMNRVFRRYLDRFVIVFIDDILVYSKSQKAHMKHLELVLKTLRRKKLFAKFSKCQFWPDRVNFLGHVISAEGVYVDPQKIEAVVNWPQPASVTEVRSFLGLAGYYHEYEKSFNELKTRLTTAPVLTLPDDSGNFVIYSDASQQGLGCVLMQHGRVIAYASRQLKKHEMNYPVHDLELRSSGVCFENLEALPVQATCQIFTDHKSLKYLFTQKELNLRQRRWLELIKDYDCTIEHHPGRANVVADALSRKSFGSVAYLRGRYVPLMIELRKLRVELEVDEQGALLATLQVRPVLVERILAAQAQDPLICTLRAEVESGDRTNCSVRNDGALM</sequence>
<feature type="domain" description="Reverse transcriptase" evidence="8">
    <location>
        <begin position="1"/>
        <end position="145"/>
    </location>
</feature>
<dbReference type="Pfam" id="PF17917">
    <property type="entry name" value="RT_RNaseH"/>
    <property type="match status" value="1"/>
</dbReference>
<evidence type="ECO:0000256" key="7">
    <source>
        <dbReference type="ARBA" id="ARBA00022918"/>
    </source>
</evidence>
<evidence type="ECO:0000256" key="1">
    <source>
        <dbReference type="ARBA" id="ARBA00022670"/>
    </source>
</evidence>
<organism evidence="9 10">
    <name type="scientific">Prunus dulcis</name>
    <name type="common">Almond</name>
    <name type="synonym">Amygdalus dulcis</name>
    <dbReference type="NCBI Taxonomy" id="3755"/>
    <lineage>
        <taxon>Eukaryota</taxon>
        <taxon>Viridiplantae</taxon>
        <taxon>Streptophyta</taxon>
        <taxon>Embryophyta</taxon>
        <taxon>Tracheophyta</taxon>
        <taxon>Spermatophyta</taxon>
        <taxon>Magnoliopsida</taxon>
        <taxon>eudicotyledons</taxon>
        <taxon>Gunneridae</taxon>
        <taxon>Pentapetalae</taxon>
        <taxon>rosids</taxon>
        <taxon>fabids</taxon>
        <taxon>Rosales</taxon>
        <taxon>Rosaceae</taxon>
        <taxon>Amygdaloideae</taxon>
        <taxon>Amygdaleae</taxon>
        <taxon>Prunus</taxon>
    </lineage>
</organism>
<keyword evidence="3" id="KW-0548">Nucleotidyltransferase</keyword>
<dbReference type="InterPro" id="IPR050951">
    <property type="entry name" value="Retrovirus_Pol_polyprotein"/>
</dbReference>
<name>A0A5E4ENW4_PRUDU</name>
<evidence type="ECO:0000256" key="3">
    <source>
        <dbReference type="ARBA" id="ARBA00022695"/>
    </source>
</evidence>
<dbReference type="Pfam" id="PF00078">
    <property type="entry name" value="RVT_1"/>
    <property type="match status" value="1"/>
</dbReference>
<dbReference type="CDD" id="cd09274">
    <property type="entry name" value="RNase_HI_RT_Ty3"/>
    <property type="match status" value="1"/>
</dbReference>
<dbReference type="SUPFAM" id="SSF56672">
    <property type="entry name" value="DNA/RNA polymerases"/>
    <property type="match status" value="1"/>
</dbReference>
<evidence type="ECO:0000256" key="6">
    <source>
        <dbReference type="ARBA" id="ARBA00022801"/>
    </source>
</evidence>
<dbReference type="OMA" id="FHITHRP"/>
<dbReference type="InterPro" id="IPR041373">
    <property type="entry name" value="RT_RNaseH"/>
</dbReference>
<dbReference type="CDD" id="cd01647">
    <property type="entry name" value="RT_LTR"/>
    <property type="match status" value="1"/>
</dbReference>
<dbReference type="GO" id="GO:0006508">
    <property type="term" value="P:proteolysis"/>
    <property type="evidence" value="ECO:0007669"/>
    <property type="project" value="UniProtKB-KW"/>
</dbReference>
<dbReference type="InterPro" id="IPR000477">
    <property type="entry name" value="RT_dom"/>
</dbReference>
<keyword evidence="5" id="KW-0255">Endonuclease</keyword>
<feature type="non-terminal residue" evidence="9">
    <location>
        <position position="408"/>
    </location>
</feature>
<dbReference type="Gene3D" id="3.30.70.270">
    <property type="match status" value="2"/>
</dbReference>
<keyword evidence="1" id="KW-0645">Protease</keyword>
<evidence type="ECO:0000313" key="10">
    <source>
        <dbReference type="Proteomes" id="UP000327085"/>
    </source>
</evidence>
<dbReference type="InterPro" id="IPR043128">
    <property type="entry name" value="Rev_trsase/Diguanyl_cyclase"/>
</dbReference>
<dbReference type="Gramene" id="VVA17415">
    <property type="protein sequence ID" value="VVA17415"/>
    <property type="gene ID" value="Prudul26B003542"/>
</dbReference>
<accession>A0A5E4ENW4</accession>
<dbReference type="GO" id="GO:0004519">
    <property type="term" value="F:endonuclease activity"/>
    <property type="evidence" value="ECO:0007669"/>
    <property type="project" value="UniProtKB-KW"/>
</dbReference>
<keyword evidence="2" id="KW-0808">Transferase</keyword>
<evidence type="ECO:0000259" key="8">
    <source>
        <dbReference type="PROSITE" id="PS50878"/>
    </source>
</evidence>
<keyword evidence="4" id="KW-0540">Nuclease</keyword>